<organism evidence="3 4">
    <name type="scientific">Brevundimonas goettingensis</name>
    <dbReference type="NCBI Taxonomy" id="2774190"/>
    <lineage>
        <taxon>Bacteria</taxon>
        <taxon>Pseudomonadati</taxon>
        <taxon>Pseudomonadota</taxon>
        <taxon>Alphaproteobacteria</taxon>
        <taxon>Caulobacterales</taxon>
        <taxon>Caulobacteraceae</taxon>
        <taxon>Brevundimonas</taxon>
    </lineage>
</organism>
<dbReference type="InterPro" id="IPR010239">
    <property type="entry name" value="CHP02001"/>
</dbReference>
<name>A0A975C4P2_9CAUL</name>
<dbReference type="Pfam" id="PF09694">
    <property type="entry name" value="Gcw_chp"/>
    <property type="match status" value="1"/>
</dbReference>
<dbReference type="RefSeq" id="WP_207932292.1">
    <property type="nucleotide sequence ID" value="NZ_CP062222.1"/>
</dbReference>
<evidence type="ECO:0000313" key="4">
    <source>
        <dbReference type="Proteomes" id="UP000663918"/>
    </source>
</evidence>
<feature type="signal peptide" evidence="2">
    <location>
        <begin position="1"/>
        <end position="21"/>
    </location>
</feature>
<feature type="chain" id="PRO_5037193232" description="Porin" evidence="2">
    <location>
        <begin position="22"/>
        <end position="254"/>
    </location>
</feature>
<evidence type="ECO:0008006" key="5">
    <source>
        <dbReference type="Google" id="ProtNLM"/>
    </source>
</evidence>
<keyword evidence="4" id="KW-1185">Reference proteome</keyword>
<dbReference type="Proteomes" id="UP000663918">
    <property type="component" value="Chromosome"/>
</dbReference>
<sequence>MTRLLAFIALATGLAASPALGQTSTGAHSVQSGGGSQTHGERPHLLWPRGDWAFSMGAGTDNRSKDASKSLGDPYVSASADWEGEGGLFYAGAGAETIDAGGSDLQLEAFIGMQPELAGFDLDLSVTRQWRIDADPGADADNWEITANVSRSIGKASGRLQFQTSPDGAGATGRWTWVEARLGWTFTDRLKGTAAIGRREQQDSVDYTGWNAGVTWSMSRHLDLDLRWYDTNADPGASEAQYGSALVAAVNYAF</sequence>
<evidence type="ECO:0000256" key="1">
    <source>
        <dbReference type="SAM" id="MobiDB-lite"/>
    </source>
</evidence>
<evidence type="ECO:0000313" key="3">
    <source>
        <dbReference type="EMBL" id="QTC93014.1"/>
    </source>
</evidence>
<feature type="compositionally biased region" description="Polar residues" evidence="1">
    <location>
        <begin position="20"/>
        <end position="31"/>
    </location>
</feature>
<dbReference type="AlphaFoldDB" id="A0A975C4P2"/>
<accession>A0A975C4P2</accession>
<protein>
    <recommendedName>
        <fullName evidence="5">Porin</fullName>
    </recommendedName>
</protein>
<gene>
    <name evidence="3" type="ORF">IFJ75_09315</name>
</gene>
<evidence type="ECO:0000256" key="2">
    <source>
        <dbReference type="SAM" id="SignalP"/>
    </source>
</evidence>
<reference evidence="3" key="1">
    <citation type="submission" date="2020-09" db="EMBL/GenBank/DDBJ databases">
        <title>Brevundimonas sp. LVF2 isolated from a puddle in Goettingen, Germany.</title>
        <authorList>
            <person name="Friedrich I."/>
            <person name="Klassen A."/>
            <person name="Hannes N."/>
            <person name="Schneider D."/>
            <person name="Hertel R."/>
            <person name="Daniel R."/>
        </authorList>
    </citation>
    <scope>NUCLEOTIDE SEQUENCE</scope>
    <source>
        <strain evidence="3">LVF2</strain>
    </source>
</reference>
<feature type="region of interest" description="Disordered" evidence="1">
    <location>
        <begin position="20"/>
        <end position="44"/>
    </location>
</feature>
<keyword evidence="2" id="KW-0732">Signal</keyword>
<dbReference type="KEGG" id="bgoe:IFJ75_09315"/>
<dbReference type="Gene3D" id="2.40.160.10">
    <property type="entry name" value="Porin"/>
    <property type="match status" value="1"/>
</dbReference>
<dbReference type="EMBL" id="CP062222">
    <property type="protein sequence ID" value="QTC93014.1"/>
    <property type="molecule type" value="Genomic_DNA"/>
</dbReference>
<proteinExistence type="predicted"/>
<dbReference type="InterPro" id="IPR023614">
    <property type="entry name" value="Porin_dom_sf"/>
</dbReference>
<dbReference type="NCBIfam" id="TIGR02001">
    <property type="entry name" value="gcw_chp"/>
    <property type="match status" value="1"/>
</dbReference>
<dbReference type="SUPFAM" id="SSF56935">
    <property type="entry name" value="Porins"/>
    <property type="match status" value="1"/>
</dbReference>